<sequence>MSTVDEAQNETLSARTVLCLSLLVTSVLWFLHRWQQQSRMYKMGNKIPGPMGLPIFGHALLALGVKPEHIVPLGLQYAEKYGSVVRGWFGSRLIVFLMEPRDVEVILNSQIHIDKSVEYEFFEPWLGEGLLISSGEKWRSHRKMIAPTFHINILKSFVGVFNKNSRKVVDKMRSEIGKTFDVHDHMSEVTVDILLETAMGIDRKIQDKSGFDYAMAVMKMCDIIHQRHYKFWLRLDFMFRFTSFFKLQTSLLNIIHGLTSKVIKSKKEAYLKNKAQGITPPTLEELMRTPESSDDVSGAQTLADAVFEGYRDDLDANDENDIGAKKRLAFLDLMVESAQTGVNNISDEEIKEEVDTIMFEGHDTTAAGSSFVLCLLGVHQDIQAKVYDELYEIFGDSDRPATFADTLQMKYLERVIFETLRMYPPVPGIARKLKEDVQIVTNNYILPAGATIIIPMLAIHRHPQHYKNPNVFDPDNFLPENSQGRHYYSFIPFSAGPRSCVGRKYALLKLKILLSTVLRDYRVVSAVPEEQFQLRADIILKRADGFRLRLEPRERRPSNVH</sequence>
<keyword evidence="10" id="KW-0812">Transmembrane</keyword>
<keyword evidence="6 8" id="KW-0408">Iron</keyword>
<dbReference type="STRING" id="151549.A0A4C1XVC3"/>
<evidence type="ECO:0000256" key="1">
    <source>
        <dbReference type="ARBA" id="ARBA00001971"/>
    </source>
</evidence>
<evidence type="ECO:0000256" key="5">
    <source>
        <dbReference type="ARBA" id="ARBA00023002"/>
    </source>
</evidence>
<dbReference type="PANTHER" id="PTHR24291:SF106">
    <property type="entry name" value="CYTOCHROME P450 4G1-RELATED"/>
    <property type="match status" value="1"/>
</dbReference>
<dbReference type="OrthoDB" id="1470350at2759"/>
<keyword evidence="7 9" id="KW-0503">Monooxygenase</keyword>
<dbReference type="GO" id="GO:0016705">
    <property type="term" value="F:oxidoreductase activity, acting on paired donors, with incorporation or reduction of molecular oxygen"/>
    <property type="evidence" value="ECO:0007669"/>
    <property type="project" value="InterPro"/>
</dbReference>
<keyword evidence="10" id="KW-0472">Membrane</keyword>
<dbReference type="InterPro" id="IPR002401">
    <property type="entry name" value="Cyt_P450_E_grp-I"/>
</dbReference>
<keyword evidence="3 8" id="KW-0349">Heme</keyword>
<keyword evidence="5 9" id="KW-0560">Oxidoreductase</keyword>
<keyword evidence="10" id="KW-1133">Transmembrane helix</keyword>
<reference evidence="11 12" key="1">
    <citation type="journal article" date="2019" name="Commun. Biol.">
        <title>The bagworm genome reveals a unique fibroin gene that provides high tensile strength.</title>
        <authorList>
            <person name="Kono N."/>
            <person name="Nakamura H."/>
            <person name="Ohtoshi R."/>
            <person name="Tomita M."/>
            <person name="Numata K."/>
            <person name="Arakawa K."/>
        </authorList>
    </citation>
    <scope>NUCLEOTIDE SEQUENCE [LARGE SCALE GENOMIC DNA]</scope>
</reference>
<dbReference type="AlphaFoldDB" id="A0A4C1XVC3"/>
<comment type="cofactor">
    <cofactor evidence="1 8">
        <name>heme</name>
        <dbReference type="ChEBI" id="CHEBI:30413"/>
    </cofactor>
</comment>
<gene>
    <name evidence="11" type="primary">Cyp4g15</name>
    <name evidence="11" type="ORF">EVAR_51069_1</name>
</gene>
<dbReference type="PRINTS" id="PR00463">
    <property type="entry name" value="EP450I"/>
</dbReference>
<feature type="binding site" description="axial binding residue" evidence="8">
    <location>
        <position position="500"/>
    </location>
    <ligand>
        <name>heme</name>
        <dbReference type="ChEBI" id="CHEBI:30413"/>
    </ligand>
    <ligandPart>
        <name>Fe</name>
        <dbReference type="ChEBI" id="CHEBI:18248"/>
    </ligandPart>
</feature>
<evidence type="ECO:0000313" key="11">
    <source>
        <dbReference type="EMBL" id="GBP66544.1"/>
    </source>
</evidence>
<dbReference type="PROSITE" id="PS00086">
    <property type="entry name" value="CYTOCHROME_P450"/>
    <property type="match status" value="1"/>
</dbReference>
<dbReference type="InterPro" id="IPR050196">
    <property type="entry name" value="Cytochrome_P450_Monoox"/>
</dbReference>
<protein>
    <submittedName>
        <fullName evidence="11">Cytochrome P450 4g15</fullName>
    </submittedName>
</protein>
<dbReference type="InterPro" id="IPR017972">
    <property type="entry name" value="Cyt_P450_CS"/>
</dbReference>
<name>A0A4C1XVC3_EUMVA</name>
<evidence type="ECO:0000256" key="8">
    <source>
        <dbReference type="PIRSR" id="PIRSR602401-1"/>
    </source>
</evidence>
<evidence type="ECO:0000256" key="3">
    <source>
        <dbReference type="ARBA" id="ARBA00022617"/>
    </source>
</evidence>
<dbReference type="CDD" id="cd20628">
    <property type="entry name" value="CYP4"/>
    <property type="match status" value="1"/>
</dbReference>
<dbReference type="Gene3D" id="1.10.630.10">
    <property type="entry name" value="Cytochrome P450"/>
    <property type="match status" value="1"/>
</dbReference>
<evidence type="ECO:0000256" key="4">
    <source>
        <dbReference type="ARBA" id="ARBA00022723"/>
    </source>
</evidence>
<organism evidence="11 12">
    <name type="scientific">Eumeta variegata</name>
    <name type="common">Bagworm moth</name>
    <name type="synonym">Eumeta japonica</name>
    <dbReference type="NCBI Taxonomy" id="151549"/>
    <lineage>
        <taxon>Eukaryota</taxon>
        <taxon>Metazoa</taxon>
        <taxon>Ecdysozoa</taxon>
        <taxon>Arthropoda</taxon>
        <taxon>Hexapoda</taxon>
        <taxon>Insecta</taxon>
        <taxon>Pterygota</taxon>
        <taxon>Neoptera</taxon>
        <taxon>Endopterygota</taxon>
        <taxon>Lepidoptera</taxon>
        <taxon>Glossata</taxon>
        <taxon>Ditrysia</taxon>
        <taxon>Tineoidea</taxon>
        <taxon>Psychidae</taxon>
        <taxon>Oiketicinae</taxon>
        <taxon>Eumeta</taxon>
    </lineage>
</organism>
<evidence type="ECO:0000256" key="6">
    <source>
        <dbReference type="ARBA" id="ARBA00023004"/>
    </source>
</evidence>
<keyword evidence="4 8" id="KW-0479">Metal-binding</keyword>
<dbReference type="PANTHER" id="PTHR24291">
    <property type="entry name" value="CYTOCHROME P450 FAMILY 4"/>
    <property type="match status" value="1"/>
</dbReference>
<dbReference type="Pfam" id="PF00067">
    <property type="entry name" value="p450"/>
    <property type="match status" value="1"/>
</dbReference>
<feature type="transmembrane region" description="Helical" evidence="10">
    <location>
        <begin position="12"/>
        <end position="31"/>
    </location>
</feature>
<dbReference type="PRINTS" id="PR00385">
    <property type="entry name" value="P450"/>
</dbReference>
<evidence type="ECO:0000313" key="12">
    <source>
        <dbReference type="Proteomes" id="UP000299102"/>
    </source>
</evidence>
<comment type="similarity">
    <text evidence="2 9">Belongs to the cytochrome P450 family.</text>
</comment>
<comment type="caution">
    <text evidence="11">The sequence shown here is derived from an EMBL/GenBank/DDBJ whole genome shotgun (WGS) entry which is preliminary data.</text>
</comment>
<accession>A0A4C1XVC3</accession>
<dbReference type="GO" id="GO:0020037">
    <property type="term" value="F:heme binding"/>
    <property type="evidence" value="ECO:0007669"/>
    <property type="project" value="InterPro"/>
</dbReference>
<evidence type="ECO:0000256" key="9">
    <source>
        <dbReference type="RuleBase" id="RU000461"/>
    </source>
</evidence>
<evidence type="ECO:0000256" key="7">
    <source>
        <dbReference type="ARBA" id="ARBA00023033"/>
    </source>
</evidence>
<dbReference type="InterPro" id="IPR036396">
    <property type="entry name" value="Cyt_P450_sf"/>
</dbReference>
<dbReference type="InterPro" id="IPR001128">
    <property type="entry name" value="Cyt_P450"/>
</dbReference>
<evidence type="ECO:0000256" key="10">
    <source>
        <dbReference type="SAM" id="Phobius"/>
    </source>
</evidence>
<evidence type="ECO:0000256" key="2">
    <source>
        <dbReference type="ARBA" id="ARBA00010617"/>
    </source>
</evidence>
<dbReference type="GO" id="GO:0005506">
    <property type="term" value="F:iron ion binding"/>
    <property type="evidence" value="ECO:0007669"/>
    <property type="project" value="InterPro"/>
</dbReference>
<dbReference type="Proteomes" id="UP000299102">
    <property type="component" value="Unassembled WGS sequence"/>
</dbReference>
<dbReference type="SUPFAM" id="SSF48264">
    <property type="entry name" value="Cytochrome P450"/>
    <property type="match status" value="1"/>
</dbReference>
<proteinExistence type="inferred from homology"/>
<keyword evidence="12" id="KW-1185">Reference proteome</keyword>
<dbReference type="GO" id="GO:0004497">
    <property type="term" value="F:monooxygenase activity"/>
    <property type="evidence" value="ECO:0007669"/>
    <property type="project" value="UniProtKB-KW"/>
</dbReference>
<dbReference type="EMBL" id="BGZK01000960">
    <property type="protein sequence ID" value="GBP66544.1"/>
    <property type="molecule type" value="Genomic_DNA"/>
</dbReference>